<evidence type="ECO:0000256" key="6">
    <source>
        <dbReference type="ARBA" id="ARBA00023136"/>
    </source>
</evidence>
<keyword evidence="3 10" id="KW-0812">Transmembrane</keyword>
<dbReference type="InterPro" id="IPR028927">
    <property type="entry name" value="Man-6-P_rcpt"/>
</dbReference>
<dbReference type="PANTHER" id="PTHR15071:SF0">
    <property type="entry name" value="MANNOSE 6-PHOSPHATE RECEPTOR-LIKE PROTEIN 1"/>
    <property type="match status" value="1"/>
</dbReference>
<dbReference type="Proteomes" id="UP000076874">
    <property type="component" value="Unassembled WGS sequence"/>
</dbReference>
<feature type="region of interest" description="Disordered" evidence="9">
    <location>
        <begin position="1"/>
        <end position="68"/>
    </location>
</feature>
<proteinExistence type="predicted"/>
<feature type="compositionally biased region" description="Basic residues" evidence="9">
    <location>
        <begin position="39"/>
        <end position="60"/>
    </location>
</feature>
<evidence type="ECO:0000256" key="8">
    <source>
        <dbReference type="ARBA" id="ARBA00023180"/>
    </source>
</evidence>
<keyword evidence="2" id="KW-0813">Transport</keyword>
<keyword evidence="13" id="KW-1185">Reference proteome</keyword>
<feature type="region of interest" description="Disordered" evidence="9">
    <location>
        <begin position="364"/>
        <end position="390"/>
    </location>
</feature>
<dbReference type="SUPFAM" id="SSF50911">
    <property type="entry name" value="Mannose 6-phosphate receptor domain"/>
    <property type="match status" value="1"/>
</dbReference>
<dbReference type="STRING" id="1081102.A0A167X0P4"/>
<evidence type="ECO:0000256" key="7">
    <source>
        <dbReference type="ARBA" id="ARBA00023157"/>
    </source>
</evidence>
<name>A0A167X0P4_9HYPO</name>
<evidence type="ECO:0000256" key="5">
    <source>
        <dbReference type="ARBA" id="ARBA00022989"/>
    </source>
</evidence>
<feature type="transmembrane region" description="Helical" evidence="10">
    <location>
        <begin position="295"/>
        <end position="314"/>
    </location>
</feature>
<evidence type="ECO:0000256" key="9">
    <source>
        <dbReference type="SAM" id="MobiDB-lite"/>
    </source>
</evidence>
<evidence type="ECO:0000256" key="4">
    <source>
        <dbReference type="ARBA" id="ARBA00022729"/>
    </source>
</evidence>
<dbReference type="GO" id="GO:0010008">
    <property type="term" value="C:endosome membrane"/>
    <property type="evidence" value="ECO:0007669"/>
    <property type="project" value="UniProtKB-SubCell"/>
</dbReference>
<dbReference type="AlphaFoldDB" id="A0A167X0P4"/>
<dbReference type="PANTHER" id="PTHR15071">
    <property type="entry name" value="MANNOSE-6-PHOSPHATE RECEPTOR FAMILY MEMBER"/>
    <property type="match status" value="1"/>
</dbReference>
<keyword evidence="8" id="KW-0325">Glycoprotein</keyword>
<dbReference type="GO" id="GO:0000139">
    <property type="term" value="C:Golgi membrane"/>
    <property type="evidence" value="ECO:0007669"/>
    <property type="project" value="UniProtKB-SubCell"/>
</dbReference>
<dbReference type="Gene3D" id="2.70.130.10">
    <property type="entry name" value="Mannose-6-phosphate receptor binding domain"/>
    <property type="match status" value="2"/>
</dbReference>
<evidence type="ECO:0000313" key="13">
    <source>
        <dbReference type="Proteomes" id="UP000076874"/>
    </source>
</evidence>
<accession>A0A167X0P4</accession>
<dbReference type="GO" id="GO:0007034">
    <property type="term" value="P:vacuolar transport"/>
    <property type="evidence" value="ECO:0007669"/>
    <property type="project" value="TreeGrafter"/>
</dbReference>
<evidence type="ECO:0000256" key="2">
    <source>
        <dbReference type="ARBA" id="ARBA00022448"/>
    </source>
</evidence>
<feature type="region of interest" description="Disordered" evidence="9">
    <location>
        <begin position="181"/>
        <end position="205"/>
    </location>
</feature>
<dbReference type="PROSITE" id="PS51914">
    <property type="entry name" value="MRH"/>
    <property type="match status" value="1"/>
</dbReference>
<keyword evidence="5 10" id="KW-1133">Transmembrane helix</keyword>
<dbReference type="Pfam" id="PF02157">
    <property type="entry name" value="Man-6-P_recep"/>
    <property type="match status" value="1"/>
</dbReference>
<feature type="domain" description="MRH" evidence="11">
    <location>
        <begin position="107"/>
        <end position="281"/>
    </location>
</feature>
<keyword evidence="4" id="KW-0732">Signal</keyword>
<dbReference type="OrthoDB" id="4504960at2759"/>
<dbReference type="EMBL" id="AZHD01000004">
    <property type="protein sequence ID" value="OAA64389.1"/>
    <property type="molecule type" value="Genomic_DNA"/>
</dbReference>
<evidence type="ECO:0000256" key="3">
    <source>
        <dbReference type="ARBA" id="ARBA00022692"/>
    </source>
</evidence>
<dbReference type="GO" id="GO:0005770">
    <property type="term" value="C:late endosome"/>
    <property type="evidence" value="ECO:0007669"/>
    <property type="project" value="TreeGrafter"/>
</dbReference>
<evidence type="ECO:0000256" key="1">
    <source>
        <dbReference type="ARBA" id="ARBA00004308"/>
    </source>
</evidence>
<gene>
    <name evidence="12" type="ORF">SPI_03036</name>
</gene>
<organism evidence="12 13">
    <name type="scientific">Niveomyces insectorum RCEF 264</name>
    <dbReference type="NCBI Taxonomy" id="1081102"/>
    <lineage>
        <taxon>Eukaryota</taxon>
        <taxon>Fungi</taxon>
        <taxon>Dikarya</taxon>
        <taxon>Ascomycota</taxon>
        <taxon>Pezizomycotina</taxon>
        <taxon>Sordariomycetes</taxon>
        <taxon>Hypocreomycetidae</taxon>
        <taxon>Hypocreales</taxon>
        <taxon>Cordycipitaceae</taxon>
        <taxon>Niveomyces</taxon>
    </lineage>
</organism>
<evidence type="ECO:0000256" key="10">
    <source>
        <dbReference type="SAM" id="Phobius"/>
    </source>
</evidence>
<reference evidence="12 13" key="1">
    <citation type="journal article" date="2016" name="Genome Biol. Evol.">
        <title>Divergent and convergent evolution of fungal pathogenicity.</title>
        <authorList>
            <person name="Shang Y."/>
            <person name="Xiao G."/>
            <person name="Zheng P."/>
            <person name="Cen K."/>
            <person name="Zhan S."/>
            <person name="Wang C."/>
        </authorList>
    </citation>
    <scope>NUCLEOTIDE SEQUENCE [LARGE SCALE GENOMIC DNA]</scope>
    <source>
        <strain evidence="12 13">RCEF 264</strain>
    </source>
</reference>
<keyword evidence="7" id="KW-1015">Disulfide bond</keyword>
<evidence type="ECO:0000259" key="11">
    <source>
        <dbReference type="PROSITE" id="PS51914"/>
    </source>
</evidence>
<evidence type="ECO:0000313" key="12">
    <source>
        <dbReference type="EMBL" id="OAA64389.1"/>
    </source>
</evidence>
<sequence>MTTVRAGGRREGDDEECEQVAGEVEPCPPAAARTPRGAGCRRPHIAVRRARGNGGGRRRTTATSTASSSVGTATAAAAAVVVVIYDLRPDTAVRPAGAGGAKPKAGVPTADYAARGHDYGANFTLNICAPVVAPVTNVVGVDRAHWGNVSAYYEHNGEVYSLGQQSSVLVARGRELVLQYTGGSPCPEPRSRRTPYDDGDGDEEYDADAANAAAYDHAVNALSSSSSSSSSTIRRKSATFAFLCDRDPIGPAPAARVSFVGATPDECAYFFKIRSPHACAGAEPHKPGSVGPGGVFAIILGVALAVYAVGGVVYQRTVAHARGWRQLPNHTLWLGAWNFVRDLFIILTASCARCLPQPRGYRSLAHSPTGRSSRDDENRLIDQLDEEWED</sequence>
<comment type="caution">
    <text evidence="12">The sequence shown here is derived from an EMBL/GenBank/DDBJ whole genome shotgun (WGS) entry which is preliminary data.</text>
</comment>
<dbReference type="InterPro" id="IPR044865">
    <property type="entry name" value="MRH_dom"/>
</dbReference>
<comment type="subcellular location">
    <subcellularLocation>
        <location evidence="1">Endomembrane system</location>
    </subcellularLocation>
</comment>
<protein>
    <submittedName>
        <fullName evidence="12">Vacuolar sorting receptor</fullName>
    </submittedName>
</protein>
<dbReference type="InterPro" id="IPR009011">
    <property type="entry name" value="Man6P_isomerase_rcpt-bd_dom_sf"/>
</dbReference>
<keyword evidence="12" id="KW-0675">Receptor</keyword>
<keyword evidence="6 10" id="KW-0472">Membrane</keyword>
<feature type="compositionally biased region" description="Basic and acidic residues" evidence="9">
    <location>
        <begin position="372"/>
        <end position="382"/>
    </location>
</feature>